<evidence type="ECO:0000256" key="4">
    <source>
        <dbReference type="ARBA" id="ARBA00022989"/>
    </source>
</evidence>
<gene>
    <name evidence="7" type="primary">ytvI</name>
    <name evidence="7" type="ORF">JR050_13025</name>
</gene>
<protein>
    <submittedName>
        <fullName evidence="7">Sporulation integral membrane protein YtvI</fullName>
    </submittedName>
</protein>
<organism evidence="7 8">
    <name type="scientific">Bacillus suaedaesalsae</name>
    <dbReference type="NCBI Taxonomy" id="2810349"/>
    <lineage>
        <taxon>Bacteria</taxon>
        <taxon>Bacillati</taxon>
        <taxon>Bacillota</taxon>
        <taxon>Bacilli</taxon>
        <taxon>Bacillales</taxon>
        <taxon>Bacillaceae</taxon>
        <taxon>Bacillus</taxon>
    </lineage>
</organism>
<feature type="transmembrane region" description="Helical" evidence="6">
    <location>
        <begin position="9"/>
        <end position="27"/>
    </location>
</feature>
<feature type="transmembrane region" description="Helical" evidence="6">
    <location>
        <begin position="316"/>
        <end position="338"/>
    </location>
</feature>
<accession>A0ABS2DJM7</accession>
<dbReference type="RefSeq" id="WP_204203914.1">
    <property type="nucleotide sequence ID" value="NZ_JAFELM010000031.1"/>
</dbReference>
<feature type="transmembrane region" description="Helical" evidence="6">
    <location>
        <begin position="208"/>
        <end position="235"/>
    </location>
</feature>
<reference evidence="7 8" key="1">
    <citation type="submission" date="2021-02" db="EMBL/GenBank/DDBJ databases">
        <title>Bacillus sp. RD4P76, an endophyte from a halophyte.</title>
        <authorList>
            <person name="Sun J.-Q."/>
        </authorList>
    </citation>
    <scope>NUCLEOTIDE SEQUENCE [LARGE SCALE GENOMIC DNA]</scope>
    <source>
        <strain evidence="7 8">RD4P76</strain>
    </source>
</reference>
<keyword evidence="5 6" id="KW-0472">Membrane</keyword>
<keyword evidence="8" id="KW-1185">Reference proteome</keyword>
<name>A0ABS2DJM7_9BACI</name>
<evidence type="ECO:0000256" key="6">
    <source>
        <dbReference type="SAM" id="Phobius"/>
    </source>
</evidence>
<evidence type="ECO:0000313" key="7">
    <source>
        <dbReference type="EMBL" id="MBM6618586.1"/>
    </source>
</evidence>
<evidence type="ECO:0000313" key="8">
    <source>
        <dbReference type="Proteomes" id="UP001518925"/>
    </source>
</evidence>
<dbReference type="InterPro" id="IPR014227">
    <property type="entry name" value="YtvI-like"/>
</dbReference>
<comment type="caution">
    <text evidence="7">The sequence shown here is derived from an EMBL/GenBank/DDBJ whole genome shotgun (WGS) entry which is preliminary data.</text>
</comment>
<evidence type="ECO:0000256" key="5">
    <source>
        <dbReference type="ARBA" id="ARBA00023136"/>
    </source>
</evidence>
<dbReference type="NCBIfam" id="TIGR02872">
    <property type="entry name" value="spore_ytvI"/>
    <property type="match status" value="1"/>
</dbReference>
<feature type="transmembrane region" description="Helical" evidence="6">
    <location>
        <begin position="162"/>
        <end position="183"/>
    </location>
</feature>
<proteinExistence type="inferred from homology"/>
<feature type="transmembrane region" description="Helical" evidence="6">
    <location>
        <begin position="33"/>
        <end position="50"/>
    </location>
</feature>
<evidence type="ECO:0000256" key="3">
    <source>
        <dbReference type="ARBA" id="ARBA00022692"/>
    </source>
</evidence>
<comment type="similarity">
    <text evidence="2">Belongs to the autoinducer-2 exporter (AI-2E) (TC 2.A.86) family.</text>
</comment>
<keyword evidence="3 6" id="KW-0812">Transmembrane</keyword>
<dbReference type="PANTHER" id="PTHR21716:SF68">
    <property type="entry name" value="TRANSPORT PROTEIN YTVI-RELATED"/>
    <property type="match status" value="1"/>
</dbReference>
<dbReference type="InterPro" id="IPR002549">
    <property type="entry name" value="AI-2E-like"/>
</dbReference>
<dbReference type="EMBL" id="JAFELM010000031">
    <property type="protein sequence ID" value="MBM6618586.1"/>
    <property type="molecule type" value="Genomic_DNA"/>
</dbReference>
<evidence type="ECO:0000256" key="1">
    <source>
        <dbReference type="ARBA" id="ARBA00004141"/>
    </source>
</evidence>
<keyword evidence="4 6" id="KW-1133">Transmembrane helix</keyword>
<evidence type="ECO:0000256" key="2">
    <source>
        <dbReference type="ARBA" id="ARBA00009773"/>
    </source>
</evidence>
<sequence>MSFLLSKRYLIISIVIAVFLFLIFFIMPISVPLIMAILTALLLEPIVIFAQRRFKVSRNVSVIIVFIIFILFVGISGYFLTTKVVGEVIQIAQNAPNYINDVTRAWYNFENRLEDMAKDLPKEFVHEISQQVRDFLESARKSLTNSLNIENLKNIVTDIPNYLINLLVYLIALFLFMIELPALKKQAFSHMTEKTAEKAQFMASRLSFVVFGFLKAQFLVSVLIFMAAFLGLLLIVSPEVAIVMAIIIWIIDVIPIIGSIIIMGPWSLFHFITGDVATGTHLAILAIVLLTIRRTIEPKVMGSQIGLSPLPTLISMYLGLKIFGILGFFIGPMLLIAFNTAREAGIIKVNIKL</sequence>
<dbReference type="Proteomes" id="UP001518925">
    <property type="component" value="Unassembled WGS sequence"/>
</dbReference>
<dbReference type="Pfam" id="PF01594">
    <property type="entry name" value="AI-2E_transport"/>
    <property type="match status" value="1"/>
</dbReference>
<feature type="transmembrane region" description="Helical" evidence="6">
    <location>
        <begin position="241"/>
        <end position="264"/>
    </location>
</feature>
<comment type="subcellular location">
    <subcellularLocation>
        <location evidence="1">Membrane</location>
        <topology evidence="1">Multi-pass membrane protein</topology>
    </subcellularLocation>
</comment>
<dbReference type="PANTHER" id="PTHR21716">
    <property type="entry name" value="TRANSMEMBRANE PROTEIN"/>
    <property type="match status" value="1"/>
</dbReference>
<feature type="transmembrane region" description="Helical" evidence="6">
    <location>
        <begin position="62"/>
        <end position="80"/>
    </location>
</feature>
<feature type="transmembrane region" description="Helical" evidence="6">
    <location>
        <begin position="276"/>
        <end position="296"/>
    </location>
</feature>